<dbReference type="InterPro" id="IPR013767">
    <property type="entry name" value="PAS_fold"/>
</dbReference>
<dbReference type="PROSITE" id="PS50883">
    <property type="entry name" value="EAL"/>
    <property type="match status" value="1"/>
</dbReference>
<dbReference type="EMBL" id="BSFL01000001">
    <property type="protein sequence ID" value="GLK79149.1"/>
    <property type="molecule type" value="Genomic_DNA"/>
</dbReference>
<dbReference type="InterPro" id="IPR029787">
    <property type="entry name" value="Nucleotide_cyclase"/>
</dbReference>
<dbReference type="SMART" id="SM00091">
    <property type="entry name" value="PAS"/>
    <property type="match status" value="1"/>
</dbReference>
<dbReference type="InterPro" id="IPR000014">
    <property type="entry name" value="PAS"/>
</dbReference>
<dbReference type="InterPro" id="IPR043128">
    <property type="entry name" value="Rev_trsase/Diguanyl_cyclase"/>
</dbReference>
<dbReference type="InterPro" id="IPR003018">
    <property type="entry name" value="GAF"/>
</dbReference>
<evidence type="ECO:0000313" key="6">
    <source>
        <dbReference type="Proteomes" id="UP001143309"/>
    </source>
</evidence>
<dbReference type="InterPro" id="IPR035919">
    <property type="entry name" value="EAL_sf"/>
</dbReference>
<dbReference type="InterPro" id="IPR035965">
    <property type="entry name" value="PAS-like_dom_sf"/>
</dbReference>
<gene>
    <name evidence="5" type="ORF">GCM10008174_08900</name>
</gene>
<reference evidence="5" key="2">
    <citation type="submission" date="2023-01" db="EMBL/GenBank/DDBJ databases">
        <authorList>
            <person name="Sun Q."/>
            <person name="Evtushenko L."/>
        </authorList>
    </citation>
    <scope>NUCLEOTIDE SEQUENCE</scope>
    <source>
        <strain evidence="5">VKM B-2748</strain>
    </source>
</reference>
<dbReference type="CDD" id="cd01949">
    <property type="entry name" value="GGDEF"/>
    <property type="match status" value="1"/>
</dbReference>
<dbReference type="Gene3D" id="3.30.450.40">
    <property type="match status" value="1"/>
</dbReference>
<dbReference type="InterPro" id="IPR001633">
    <property type="entry name" value="EAL_dom"/>
</dbReference>
<dbReference type="InterPro" id="IPR052155">
    <property type="entry name" value="Biofilm_reg_signaling"/>
</dbReference>
<evidence type="ECO:0000259" key="2">
    <source>
        <dbReference type="PROSITE" id="PS50113"/>
    </source>
</evidence>
<dbReference type="AlphaFoldDB" id="A0A9W6N5F0"/>
<dbReference type="SUPFAM" id="SSF55073">
    <property type="entry name" value="Nucleotide cyclase"/>
    <property type="match status" value="1"/>
</dbReference>
<comment type="caution">
    <text evidence="5">The sequence shown here is derived from an EMBL/GenBank/DDBJ whole genome shotgun (WGS) entry which is preliminary data.</text>
</comment>
<dbReference type="CDD" id="cd01948">
    <property type="entry name" value="EAL"/>
    <property type="match status" value="1"/>
</dbReference>
<organism evidence="5 6">
    <name type="scientific">Methylopila turkensis</name>
    <dbReference type="NCBI Taxonomy" id="1437816"/>
    <lineage>
        <taxon>Bacteria</taxon>
        <taxon>Pseudomonadati</taxon>
        <taxon>Pseudomonadota</taxon>
        <taxon>Alphaproteobacteria</taxon>
        <taxon>Hyphomicrobiales</taxon>
        <taxon>Methylopilaceae</taxon>
        <taxon>Methylopila</taxon>
    </lineage>
</organism>
<dbReference type="SMART" id="SM00065">
    <property type="entry name" value="GAF"/>
    <property type="match status" value="1"/>
</dbReference>
<protein>
    <submittedName>
        <fullName evidence="5">Bifunctional diguanylate cyclase/phosphodiesterase</fullName>
    </submittedName>
</protein>
<evidence type="ECO:0000259" key="4">
    <source>
        <dbReference type="PROSITE" id="PS50887"/>
    </source>
</evidence>
<dbReference type="SMART" id="SM00267">
    <property type="entry name" value="GGDEF"/>
    <property type="match status" value="1"/>
</dbReference>
<feature type="domain" description="EAL" evidence="3">
    <location>
        <begin position="473"/>
        <end position="726"/>
    </location>
</feature>
<dbReference type="GO" id="GO:0006355">
    <property type="term" value="P:regulation of DNA-templated transcription"/>
    <property type="evidence" value="ECO:0007669"/>
    <property type="project" value="InterPro"/>
</dbReference>
<dbReference type="PROSITE" id="PS50887">
    <property type="entry name" value="GGDEF"/>
    <property type="match status" value="1"/>
</dbReference>
<dbReference type="SUPFAM" id="SSF55781">
    <property type="entry name" value="GAF domain-like"/>
    <property type="match status" value="1"/>
</dbReference>
<feature type="domain" description="GGDEF" evidence="4">
    <location>
        <begin position="331"/>
        <end position="464"/>
    </location>
</feature>
<evidence type="ECO:0000259" key="1">
    <source>
        <dbReference type="PROSITE" id="PS50112"/>
    </source>
</evidence>
<evidence type="ECO:0000259" key="3">
    <source>
        <dbReference type="PROSITE" id="PS50883"/>
    </source>
</evidence>
<dbReference type="Pfam" id="PF00990">
    <property type="entry name" value="GGDEF"/>
    <property type="match status" value="1"/>
</dbReference>
<dbReference type="PROSITE" id="PS50112">
    <property type="entry name" value="PAS"/>
    <property type="match status" value="1"/>
</dbReference>
<dbReference type="NCBIfam" id="TIGR00229">
    <property type="entry name" value="sensory_box"/>
    <property type="match status" value="1"/>
</dbReference>
<dbReference type="PANTHER" id="PTHR44757">
    <property type="entry name" value="DIGUANYLATE CYCLASE DGCP"/>
    <property type="match status" value="1"/>
</dbReference>
<dbReference type="Gene3D" id="3.20.20.450">
    <property type="entry name" value="EAL domain"/>
    <property type="match status" value="1"/>
</dbReference>
<dbReference type="InterPro" id="IPR029016">
    <property type="entry name" value="GAF-like_dom_sf"/>
</dbReference>
<proteinExistence type="predicted"/>
<dbReference type="PANTHER" id="PTHR44757:SF2">
    <property type="entry name" value="BIOFILM ARCHITECTURE MAINTENANCE PROTEIN MBAA"/>
    <property type="match status" value="1"/>
</dbReference>
<keyword evidence="6" id="KW-1185">Reference proteome</keyword>
<evidence type="ECO:0000313" key="5">
    <source>
        <dbReference type="EMBL" id="GLK79149.1"/>
    </source>
</evidence>
<reference evidence="5" key="1">
    <citation type="journal article" date="2014" name="Int. J. Syst. Evol. Microbiol.">
        <title>Complete genome sequence of Corynebacterium casei LMG S-19264T (=DSM 44701T), isolated from a smear-ripened cheese.</title>
        <authorList>
            <consortium name="US DOE Joint Genome Institute (JGI-PGF)"/>
            <person name="Walter F."/>
            <person name="Albersmeier A."/>
            <person name="Kalinowski J."/>
            <person name="Ruckert C."/>
        </authorList>
    </citation>
    <scope>NUCLEOTIDE SEQUENCE</scope>
    <source>
        <strain evidence="5">VKM B-2748</strain>
    </source>
</reference>
<dbReference type="PROSITE" id="PS50113">
    <property type="entry name" value="PAC"/>
    <property type="match status" value="1"/>
</dbReference>
<feature type="domain" description="PAS" evidence="1">
    <location>
        <begin position="176"/>
        <end position="246"/>
    </location>
</feature>
<name>A0A9W6N5F0_9HYPH</name>
<dbReference type="Gene3D" id="3.30.450.20">
    <property type="entry name" value="PAS domain"/>
    <property type="match status" value="1"/>
</dbReference>
<dbReference type="SMART" id="SM00052">
    <property type="entry name" value="EAL"/>
    <property type="match status" value="1"/>
</dbReference>
<dbReference type="NCBIfam" id="TIGR00254">
    <property type="entry name" value="GGDEF"/>
    <property type="match status" value="1"/>
</dbReference>
<dbReference type="Pfam" id="PF00563">
    <property type="entry name" value="EAL"/>
    <property type="match status" value="1"/>
</dbReference>
<dbReference type="Gene3D" id="3.30.70.270">
    <property type="match status" value="1"/>
</dbReference>
<dbReference type="InterPro" id="IPR000700">
    <property type="entry name" value="PAS-assoc_C"/>
</dbReference>
<dbReference type="Proteomes" id="UP001143309">
    <property type="component" value="Unassembled WGS sequence"/>
</dbReference>
<dbReference type="Pfam" id="PF00989">
    <property type="entry name" value="PAS"/>
    <property type="match status" value="1"/>
</dbReference>
<dbReference type="SUPFAM" id="SSF55785">
    <property type="entry name" value="PYP-like sensor domain (PAS domain)"/>
    <property type="match status" value="1"/>
</dbReference>
<dbReference type="SUPFAM" id="SSF141868">
    <property type="entry name" value="EAL domain-like"/>
    <property type="match status" value="1"/>
</dbReference>
<dbReference type="CDD" id="cd00130">
    <property type="entry name" value="PAS"/>
    <property type="match status" value="1"/>
</dbReference>
<feature type="domain" description="PAC" evidence="2">
    <location>
        <begin position="253"/>
        <end position="303"/>
    </location>
</feature>
<accession>A0A9W6N5F0</accession>
<dbReference type="Pfam" id="PF01590">
    <property type="entry name" value="GAF"/>
    <property type="match status" value="1"/>
</dbReference>
<sequence length="734" mass="79626">MMAKRPSYPVPDNEAQRLLALDQYNVLNTPPEPGLDTIVRHAQRIFGVPMAMVSLVAEHRQFLKARLGIEACELPREGSFCTYAILGRAVMVVPDAALDERFRQSPFVTDEPKIRFYAGAPLVTPDGFVIGALCIVDVLPRPGGLSEAERQSLADLADLVMDKLQIRRLSTAEADGRRRFDAVAGSSADAIVFANGDGQILSWNNAAEGMFGYAADEAIGQGLGIIIPPHYRPMHDAGLQRAAAGLPTKLVGSLVTVPALRRDGTEFPIELSLSHWTEGGEHRFGAIARDITERLKTEARLKRGAEYDALTDLANRTLLRDRLAASGGSGRPASLILLDLDGFKDVNDSLGHAAGDEVLKTVADRLREVLGDVGLACRLGGDEFVIVLEDTADPLSAVGLADRLIKAIERPMELGEQSIYIGASAGVSLVSGEGWDADLLLEQADLALYKAKADGKGRVRLFTQELRPVAQTRVSVSSGIRQAWEKGELELYYQPQIRLTDGAVVGGEALIRWNHPERGVLTPAAFLSTLENSLLAVPVSEWILWTACRQAAAWRAIGFPDFRIGVNLFAAQFRSEDLPSVVDRALSEAKLPACGLELEITENTILRNEFRIHSALRELRAVGVGIAFDDFGTGFASLTMLKDFPVTRLKIDRSFVSSPDGGDRNLVIVDAISNLARGFELEVIAEGIETPTQAELMRSYCQEGQGYFFGKPMTASAFKEALANPDSKIGREAA</sequence>
<dbReference type="InterPro" id="IPR000160">
    <property type="entry name" value="GGDEF_dom"/>
</dbReference>